<protein>
    <submittedName>
        <fullName evidence="3">Rho termination factor, N-terminal domain</fullName>
    </submittedName>
</protein>
<evidence type="ECO:0000313" key="4">
    <source>
        <dbReference type="Proteomes" id="UP000198797"/>
    </source>
</evidence>
<evidence type="ECO:0000256" key="1">
    <source>
        <dbReference type="SAM" id="MobiDB-lite"/>
    </source>
</evidence>
<dbReference type="RefSeq" id="WP_091251524.1">
    <property type="nucleotide sequence ID" value="NZ_FMCU01000017.1"/>
</dbReference>
<feature type="region of interest" description="Disordered" evidence="1">
    <location>
        <begin position="49"/>
        <end position="71"/>
    </location>
</feature>
<dbReference type="AlphaFoldDB" id="A0A1C5AHN6"/>
<dbReference type="InterPro" id="IPR011112">
    <property type="entry name" value="Rho-like_N"/>
</dbReference>
<evidence type="ECO:0000259" key="2">
    <source>
        <dbReference type="Pfam" id="PF07498"/>
    </source>
</evidence>
<reference evidence="4" key="1">
    <citation type="submission" date="2016-06" db="EMBL/GenBank/DDBJ databases">
        <authorList>
            <person name="Varghese N."/>
            <person name="Submissions Spin"/>
        </authorList>
    </citation>
    <scope>NUCLEOTIDE SEQUENCE [LARGE SCALE GENOMIC DNA]</scope>
    <source>
        <strain evidence="4">DSM 44100</strain>
    </source>
</reference>
<gene>
    <name evidence="3" type="ORF">GA0070216_11763</name>
</gene>
<dbReference type="EMBL" id="FMCU01000017">
    <property type="protein sequence ID" value="SCF44534.1"/>
    <property type="molecule type" value="Genomic_DNA"/>
</dbReference>
<dbReference type="Proteomes" id="UP000198797">
    <property type="component" value="Unassembled WGS sequence"/>
</dbReference>
<name>A0A1C5AHN6_9ACTN</name>
<sequence>MTGTPPGGDLAAGVLARVGELLSGLSAADVAALAQGRARLVVVPVAPAGDAADRPAAPTPATLLPAAPVQPTPSGVDLDAASATLATMAHRRDGTAYLTPWSIRDLRALAARLGLRGVGGLRKAELVERLVDRTIGFRVASAAVRAR</sequence>
<feature type="domain" description="Rho termination factor-like N-terminal" evidence="2">
    <location>
        <begin position="102"/>
        <end position="130"/>
    </location>
</feature>
<dbReference type="OrthoDB" id="3405928at2"/>
<dbReference type="GO" id="GO:0006353">
    <property type="term" value="P:DNA-templated transcription termination"/>
    <property type="evidence" value="ECO:0007669"/>
    <property type="project" value="InterPro"/>
</dbReference>
<dbReference type="Pfam" id="PF07498">
    <property type="entry name" value="Rho_N"/>
    <property type="match status" value="1"/>
</dbReference>
<evidence type="ECO:0000313" key="3">
    <source>
        <dbReference type="EMBL" id="SCF44534.1"/>
    </source>
</evidence>
<dbReference type="STRING" id="121616.GA0070216_11763"/>
<proteinExistence type="predicted"/>
<keyword evidence="4" id="KW-1185">Reference proteome</keyword>
<organism evidence="3 4">
    <name type="scientific">Micromonospora matsumotoense</name>
    <dbReference type="NCBI Taxonomy" id="121616"/>
    <lineage>
        <taxon>Bacteria</taxon>
        <taxon>Bacillati</taxon>
        <taxon>Actinomycetota</taxon>
        <taxon>Actinomycetes</taxon>
        <taxon>Micromonosporales</taxon>
        <taxon>Micromonosporaceae</taxon>
        <taxon>Micromonospora</taxon>
    </lineage>
</organism>
<accession>A0A1C5AHN6</accession>